<protein>
    <submittedName>
        <fullName evidence="2">Iron-sulfur cluster assembly scaffold protein</fullName>
    </submittedName>
</protein>
<proteinExistence type="predicted"/>
<feature type="domain" description="NIF system FeS cluster assembly NifU N-terminal" evidence="1">
    <location>
        <begin position="6"/>
        <end position="89"/>
    </location>
</feature>
<dbReference type="Pfam" id="PF01592">
    <property type="entry name" value="NifU_N"/>
    <property type="match status" value="1"/>
</dbReference>
<sequence>MSSALYQQAMLAHHQNPYGFETDIKPTHQQEGYNPACGDEITVAFEISNNMLDNLNFSGDSCAICRASASIMCQTLANCSLTEAKRLLDEKHSDLAEQKPLVGLLEPLNSVYAFPIRLQCALLPWQTAQVCLASCD</sequence>
<dbReference type="AlphaFoldDB" id="A0A3E0TN08"/>
<evidence type="ECO:0000313" key="3">
    <source>
        <dbReference type="Proteomes" id="UP000256478"/>
    </source>
</evidence>
<accession>A0A3E0TN08</accession>
<gene>
    <name evidence="2" type="ORF">DXX93_04930</name>
</gene>
<evidence type="ECO:0000313" key="2">
    <source>
        <dbReference type="EMBL" id="REL25971.1"/>
    </source>
</evidence>
<reference evidence="2 3" key="1">
    <citation type="submission" date="2018-08" db="EMBL/GenBank/DDBJ databases">
        <title>Thalassotalea euphylliae genome.</title>
        <authorList>
            <person name="Summers S."/>
            <person name="Rice S.A."/>
            <person name="Freckelton M.L."/>
            <person name="Nedved B.T."/>
            <person name="Hadfield M.G."/>
        </authorList>
    </citation>
    <scope>NUCLEOTIDE SEQUENCE [LARGE SCALE GENOMIC DNA]</scope>
    <source>
        <strain evidence="2 3">H1</strain>
    </source>
</reference>
<dbReference type="CDD" id="cd06664">
    <property type="entry name" value="IscU_like"/>
    <property type="match status" value="1"/>
</dbReference>
<dbReference type="Proteomes" id="UP000256478">
    <property type="component" value="Unassembled WGS sequence"/>
</dbReference>
<dbReference type="SUPFAM" id="SSF82649">
    <property type="entry name" value="SufE/NifU"/>
    <property type="match status" value="1"/>
</dbReference>
<dbReference type="GO" id="GO:0016226">
    <property type="term" value="P:iron-sulfur cluster assembly"/>
    <property type="evidence" value="ECO:0007669"/>
    <property type="project" value="InterPro"/>
</dbReference>
<dbReference type="OrthoDB" id="9804157at2"/>
<dbReference type="Gene3D" id="3.90.1010.10">
    <property type="match status" value="1"/>
</dbReference>
<comment type="caution">
    <text evidence="2">The sequence shown here is derived from an EMBL/GenBank/DDBJ whole genome shotgun (WGS) entry which is preliminary data.</text>
</comment>
<organism evidence="2 3">
    <name type="scientific">Thalassotalea euphylliae</name>
    <dbReference type="NCBI Taxonomy" id="1655234"/>
    <lineage>
        <taxon>Bacteria</taxon>
        <taxon>Pseudomonadati</taxon>
        <taxon>Pseudomonadota</taxon>
        <taxon>Gammaproteobacteria</taxon>
        <taxon>Alteromonadales</taxon>
        <taxon>Colwelliaceae</taxon>
        <taxon>Thalassotalea</taxon>
    </lineage>
</organism>
<name>A0A3E0TN08_9GAMM</name>
<evidence type="ECO:0000259" key="1">
    <source>
        <dbReference type="Pfam" id="PF01592"/>
    </source>
</evidence>
<dbReference type="GO" id="GO:0051536">
    <property type="term" value="F:iron-sulfur cluster binding"/>
    <property type="evidence" value="ECO:0007669"/>
    <property type="project" value="InterPro"/>
</dbReference>
<dbReference type="EMBL" id="QUOU01000001">
    <property type="protein sequence ID" value="REL25971.1"/>
    <property type="molecule type" value="Genomic_DNA"/>
</dbReference>
<dbReference type="RefSeq" id="WP_116007093.1">
    <property type="nucleotide sequence ID" value="NZ_QUOU01000001.1"/>
</dbReference>
<dbReference type="InterPro" id="IPR002871">
    <property type="entry name" value="NIF_FeS_clus_asmbl_NifU_N"/>
</dbReference>
<dbReference type="GO" id="GO:0005506">
    <property type="term" value="F:iron ion binding"/>
    <property type="evidence" value="ECO:0007669"/>
    <property type="project" value="InterPro"/>
</dbReference>